<evidence type="ECO:0000256" key="4">
    <source>
        <dbReference type="ARBA" id="ARBA00023136"/>
    </source>
</evidence>
<gene>
    <name evidence="6" type="ORF">GQN54_10425</name>
</gene>
<dbReference type="PANTHER" id="PTHR43424">
    <property type="entry name" value="LOCUS PUTATIVE PROTEIN 1-RELATED"/>
    <property type="match status" value="1"/>
</dbReference>
<feature type="transmembrane region" description="Helical" evidence="5">
    <location>
        <begin position="30"/>
        <end position="48"/>
    </location>
</feature>
<evidence type="ECO:0000256" key="2">
    <source>
        <dbReference type="ARBA" id="ARBA00022692"/>
    </source>
</evidence>
<keyword evidence="7" id="KW-1185">Reference proteome</keyword>
<proteinExistence type="predicted"/>
<feature type="transmembrane region" description="Helical" evidence="5">
    <location>
        <begin position="124"/>
        <end position="142"/>
    </location>
</feature>
<feature type="transmembrane region" description="Helical" evidence="5">
    <location>
        <begin position="268"/>
        <end position="285"/>
    </location>
</feature>
<keyword evidence="3 5" id="KW-1133">Transmembrane helix</keyword>
<feature type="transmembrane region" description="Helical" evidence="5">
    <location>
        <begin position="154"/>
        <end position="175"/>
    </location>
</feature>
<dbReference type="InterPro" id="IPR052556">
    <property type="entry name" value="PolySynth_Transporter"/>
</dbReference>
<evidence type="ECO:0000313" key="6">
    <source>
        <dbReference type="EMBL" id="NBG66534.1"/>
    </source>
</evidence>
<dbReference type="PANTHER" id="PTHR43424:SF1">
    <property type="entry name" value="LOCUS PUTATIVE PROTEIN 1-RELATED"/>
    <property type="match status" value="1"/>
</dbReference>
<feature type="transmembrane region" description="Helical" evidence="5">
    <location>
        <begin position="90"/>
        <end position="112"/>
    </location>
</feature>
<feature type="transmembrane region" description="Helical" evidence="5">
    <location>
        <begin position="305"/>
        <end position="325"/>
    </location>
</feature>
<dbReference type="CDD" id="cd13128">
    <property type="entry name" value="MATE_Wzx_like"/>
    <property type="match status" value="1"/>
</dbReference>
<dbReference type="AlphaFoldDB" id="A0A6N9NKY3"/>
<evidence type="ECO:0000256" key="1">
    <source>
        <dbReference type="ARBA" id="ARBA00004141"/>
    </source>
</evidence>
<accession>A0A6N9NKY3</accession>
<evidence type="ECO:0000256" key="3">
    <source>
        <dbReference type="ARBA" id="ARBA00022989"/>
    </source>
</evidence>
<dbReference type="Proteomes" id="UP000470771">
    <property type="component" value="Unassembled WGS sequence"/>
</dbReference>
<evidence type="ECO:0000313" key="7">
    <source>
        <dbReference type="Proteomes" id="UP000470771"/>
    </source>
</evidence>
<comment type="subcellular location">
    <subcellularLocation>
        <location evidence="1">Membrane</location>
        <topology evidence="1">Multi-pass membrane protein</topology>
    </subcellularLocation>
</comment>
<comment type="caution">
    <text evidence="6">The sequence shown here is derived from an EMBL/GenBank/DDBJ whole genome shotgun (WGS) entry which is preliminary data.</text>
</comment>
<sequence length="444" mass="50273">MDISKLKSAITQEGFLRYFRNTSWLVGEKILRIFAGIVVGAMVARYLGPSKYGLFNYAISFVGVFISLATLGLDSIVVRELIKLEKRKEEILGSAFVMRFLGSFVVLTLLYLSVLLTDNTELESTLILIIGASTIFHCFNTIDFYFQSKVLSKYIVFSSIAAMLVSSIMKLFLIYFEASLVYFAIVVIFESITLSLFLFYFYRKQGNRMKSWKFSWDVSKYLLKDSWPLILSGVVVSMYLKIDQVMIKHMVDDYAVGIYAAAARLSETWYFIPIVITNSLFPAIVNAKKRNDGSYQLRVQRLFDFMVIISLAIAIPVTFLSQFLIEVLYGEDFLAAATILIIQMWTGIFVALGVASSAWLISENLQKIYLLGSILGACINIALNYIFIPTYGVIGAAFTTMFSQVVSILFLELLFKKTRGVLMMKWKSVFVVSIVSFIVKKVNK</sequence>
<keyword evidence="4 5" id="KW-0472">Membrane</keyword>
<dbReference type="GO" id="GO:0016020">
    <property type="term" value="C:membrane"/>
    <property type="evidence" value="ECO:0007669"/>
    <property type="project" value="UniProtKB-SubCell"/>
</dbReference>
<feature type="transmembrane region" description="Helical" evidence="5">
    <location>
        <begin position="337"/>
        <end position="361"/>
    </location>
</feature>
<organism evidence="6 7">
    <name type="scientific">Acidiluteibacter ferrifornacis</name>
    <dbReference type="NCBI Taxonomy" id="2692424"/>
    <lineage>
        <taxon>Bacteria</taxon>
        <taxon>Pseudomonadati</taxon>
        <taxon>Bacteroidota</taxon>
        <taxon>Flavobacteriia</taxon>
        <taxon>Flavobacteriales</taxon>
        <taxon>Cryomorphaceae</taxon>
        <taxon>Acidiluteibacter</taxon>
    </lineage>
</organism>
<feature type="transmembrane region" description="Helical" evidence="5">
    <location>
        <begin position="394"/>
        <end position="415"/>
    </location>
</feature>
<dbReference type="InterPro" id="IPR002797">
    <property type="entry name" value="Polysacc_synth"/>
</dbReference>
<feature type="transmembrane region" description="Helical" evidence="5">
    <location>
        <begin position="54"/>
        <end position="78"/>
    </location>
</feature>
<dbReference type="Pfam" id="PF01943">
    <property type="entry name" value="Polysacc_synt"/>
    <property type="match status" value="1"/>
</dbReference>
<feature type="transmembrane region" description="Helical" evidence="5">
    <location>
        <begin position="222"/>
        <end position="240"/>
    </location>
</feature>
<name>A0A6N9NKY3_9FLAO</name>
<feature type="transmembrane region" description="Helical" evidence="5">
    <location>
        <begin position="181"/>
        <end position="202"/>
    </location>
</feature>
<evidence type="ECO:0000256" key="5">
    <source>
        <dbReference type="SAM" id="Phobius"/>
    </source>
</evidence>
<reference evidence="6 7" key="1">
    <citation type="submission" date="2019-12" db="EMBL/GenBank/DDBJ databases">
        <authorList>
            <person name="Zhao J."/>
        </authorList>
    </citation>
    <scope>NUCLEOTIDE SEQUENCE [LARGE SCALE GENOMIC DNA]</scope>
    <source>
        <strain evidence="6 7">S-15</strain>
    </source>
</reference>
<keyword evidence="2 5" id="KW-0812">Transmembrane</keyword>
<protein>
    <submittedName>
        <fullName evidence="6">Oligosaccharide flippase family protein</fullName>
    </submittedName>
</protein>
<feature type="transmembrane region" description="Helical" evidence="5">
    <location>
        <begin position="368"/>
        <end position="388"/>
    </location>
</feature>
<dbReference type="RefSeq" id="WP_160633479.1">
    <property type="nucleotide sequence ID" value="NZ_WWNE01000007.1"/>
</dbReference>
<dbReference type="EMBL" id="WWNE01000007">
    <property type="protein sequence ID" value="NBG66534.1"/>
    <property type="molecule type" value="Genomic_DNA"/>
</dbReference>